<evidence type="ECO:0000313" key="5">
    <source>
        <dbReference type="Proteomes" id="UP000810292"/>
    </source>
</evidence>
<evidence type="ECO:0000256" key="1">
    <source>
        <dbReference type="PROSITE-ProRule" id="PRU00339"/>
    </source>
</evidence>
<accession>A0A9D9IB25</accession>
<dbReference type="InterPro" id="IPR019734">
    <property type="entry name" value="TPR_rpt"/>
</dbReference>
<keyword evidence="3" id="KW-0812">Transmembrane</keyword>
<organism evidence="4 5">
    <name type="scientific">Candidatus Ornithospirochaeta stercoravium</name>
    <dbReference type="NCBI Taxonomy" id="2840897"/>
    <lineage>
        <taxon>Bacteria</taxon>
        <taxon>Pseudomonadati</taxon>
        <taxon>Spirochaetota</taxon>
        <taxon>Spirochaetia</taxon>
        <taxon>Spirochaetales</taxon>
        <taxon>Spirochaetaceae</taxon>
        <taxon>Spirochaetaceae incertae sedis</taxon>
        <taxon>Candidatus Ornithospirochaeta</taxon>
    </lineage>
</organism>
<dbReference type="InterPro" id="IPR011990">
    <property type="entry name" value="TPR-like_helical_dom_sf"/>
</dbReference>
<protein>
    <recommendedName>
        <fullName evidence="6">Tetratricopeptide repeat protein</fullName>
    </recommendedName>
</protein>
<name>A0A9D9IB25_9SPIO</name>
<comment type="caution">
    <text evidence="4">The sequence shown here is derived from an EMBL/GenBank/DDBJ whole genome shotgun (WGS) entry which is preliminary data.</text>
</comment>
<keyword evidence="3" id="KW-1133">Transmembrane helix</keyword>
<reference evidence="4" key="1">
    <citation type="submission" date="2020-10" db="EMBL/GenBank/DDBJ databases">
        <authorList>
            <person name="Gilroy R."/>
        </authorList>
    </citation>
    <scope>NUCLEOTIDE SEQUENCE</scope>
    <source>
        <strain evidence="4">14700</strain>
    </source>
</reference>
<feature type="repeat" description="TPR" evidence="1">
    <location>
        <begin position="119"/>
        <end position="152"/>
    </location>
</feature>
<evidence type="ECO:0000256" key="2">
    <source>
        <dbReference type="SAM" id="MobiDB-lite"/>
    </source>
</evidence>
<dbReference type="Proteomes" id="UP000810292">
    <property type="component" value="Unassembled WGS sequence"/>
</dbReference>
<dbReference type="SUPFAM" id="SSF48452">
    <property type="entry name" value="TPR-like"/>
    <property type="match status" value="1"/>
</dbReference>
<gene>
    <name evidence="4" type="ORF">IAA72_06055</name>
</gene>
<reference evidence="4" key="2">
    <citation type="journal article" date="2021" name="PeerJ">
        <title>Extensive microbial diversity within the chicken gut microbiome revealed by metagenomics and culture.</title>
        <authorList>
            <person name="Gilroy R."/>
            <person name="Ravi A."/>
            <person name="Getino M."/>
            <person name="Pursley I."/>
            <person name="Horton D.L."/>
            <person name="Alikhan N.F."/>
            <person name="Baker D."/>
            <person name="Gharbi K."/>
            <person name="Hall N."/>
            <person name="Watson M."/>
            <person name="Adriaenssens E.M."/>
            <person name="Foster-Nyarko E."/>
            <person name="Jarju S."/>
            <person name="Secka A."/>
            <person name="Antonio M."/>
            <person name="Oren A."/>
            <person name="Chaudhuri R.R."/>
            <person name="La Ragione R."/>
            <person name="Hildebrand F."/>
            <person name="Pallen M.J."/>
        </authorList>
    </citation>
    <scope>NUCLEOTIDE SEQUENCE</scope>
    <source>
        <strain evidence="4">14700</strain>
    </source>
</reference>
<sequence length="354" mass="40294">MKRARFIPGVILLIAAVFTLLTESLPYWISMILLLGAALCLVYTSRGAYFFSKGAKLVATKQKENIAKAADLFRKALKAGLPENYAVYAGTFFIQQDDAEIGKNVLEPITRRNDPKLAAPAMTSLSMYYYAKKDYDNAIELCEKAKELGYKNHNLYIDLATYYLKAERIKEFHILMNEMEKMADSSPAILDFVAINDILIGKFRSAGGRLQLLFEHHIPDFADPYVHSAQVYLHYGDVENALKKLNEAKEQRFLRFSIYNKETIERMIEALGNPKERVPFTEAVNASPLVVINGSLPEWKASETECNEMLLPDYPKLEGFEIEAYDEVSEEDGGDINTDITDDDEEWLRKHQDE</sequence>
<evidence type="ECO:0008006" key="6">
    <source>
        <dbReference type="Google" id="ProtNLM"/>
    </source>
</evidence>
<dbReference type="PROSITE" id="PS50005">
    <property type="entry name" value="TPR"/>
    <property type="match status" value="1"/>
</dbReference>
<dbReference type="Gene3D" id="1.25.40.10">
    <property type="entry name" value="Tetratricopeptide repeat domain"/>
    <property type="match status" value="1"/>
</dbReference>
<proteinExistence type="predicted"/>
<dbReference type="EMBL" id="JADIMF010000094">
    <property type="protein sequence ID" value="MBO8469327.1"/>
    <property type="molecule type" value="Genomic_DNA"/>
</dbReference>
<evidence type="ECO:0000256" key="3">
    <source>
        <dbReference type="SAM" id="Phobius"/>
    </source>
</evidence>
<keyword evidence="1" id="KW-0802">TPR repeat</keyword>
<keyword evidence="3" id="KW-0472">Membrane</keyword>
<feature type="region of interest" description="Disordered" evidence="2">
    <location>
        <begin position="329"/>
        <end position="354"/>
    </location>
</feature>
<dbReference type="AlphaFoldDB" id="A0A9D9IB25"/>
<feature type="compositionally biased region" description="Acidic residues" evidence="2">
    <location>
        <begin position="329"/>
        <end position="346"/>
    </location>
</feature>
<feature type="transmembrane region" description="Helical" evidence="3">
    <location>
        <begin position="5"/>
        <end position="21"/>
    </location>
</feature>
<evidence type="ECO:0000313" key="4">
    <source>
        <dbReference type="EMBL" id="MBO8469327.1"/>
    </source>
</evidence>